<evidence type="ECO:0000256" key="1">
    <source>
        <dbReference type="SAM" id="MobiDB-lite"/>
    </source>
</evidence>
<feature type="compositionally biased region" description="Basic and acidic residues" evidence="1">
    <location>
        <begin position="102"/>
        <end position="112"/>
    </location>
</feature>
<organism evidence="3 4">
    <name type="scientific">Lolium multiflorum</name>
    <name type="common">Italian ryegrass</name>
    <name type="synonym">Lolium perenne subsp. multiflorum</name>
    <dbReference type="NCBI Taxonomy" id="4521"/>
    <lineage>
        <taxon>Eukaryota</taxon>
        <taxon>Viridiplantae</taxon>
        <taxon>Streptophyta</taxon>
        <taxon>Embryophyta</taxon>
        <taxon>Tracheophyta</taxon>
        <taxon>Spermatophyta</taxon>
        <taxon>Magnoliopsida</taxon>
        <taxon>Liliopsida</taxon>
        <taxon>Poales</taxon>
        <taxon>Poaceae</taxon>
        <taxon>BOP clade</taxon>
        <taxon>Pooideae</taxon>
        <taxon>Poodae</taxon>
        <taxon>Poeae</taxon>
        <taxon>Poeae Chloroplast Group 2 (Poeae type)</taxon>
        <taxon>Loliodinae</taxon>
        <taxon>Loliinae</taxon>
        <taxon>Lolium</taxon>
    </lineage>
</organism>
<name>A0AAD8WL31_LOLMU</name>
<feature type="domain" description="DUF3615" evidence="2">
    <location>
        <begin position="236"/>
        <end position="352"/>
    </location>
</feature>
<feature type="compositionally biased region" description="Basic and acidic residues" evidence="1">
    <location>
        <begin position="68"/>
        <end position="84"/>
    </location>
</feature>
<dbReference type="Pfam" id="PF12274">
    <property type="entry name" value="DUF3615"/>
    <property type="match status" value="1"/>
</dbReference>
<feature type="compositionally biased region" description="Low complexity" evidence="1">
    <location>
        <begin position="141"/>
        <end position="155"/>
    </location>
</feature>
<reference evidence="3" key="1">
    <citation type="submission" date="2023-07" db="EMBL/GenBank/DDBJ databases">
        <title>A chromosome-level genome assembly of Lolium multiflorum.</title>
        <authorList>
            <person name="Chen Y."/>
            <person name="Copetti D."/>
            <person name="Kolliker R."/>
            <person name="Studer B."/>
        </authorList>
    </citation>
    <scope>NUCLEOTIDE SEQUENCE</scope>
    <source>
        <strain evidence="3">02402/16</strain>
        <tissue evidence="3">Leaf</tissue>
    </source>
</reference>
<accession>A0AAD8WL31</accession>
<evidence type="ECO:0000313" key="3">
    <source>
        <dbReference type="EMBL" id="KAK1666502.1"/>
    </source>
</evidence>
<feature type="compositionally biased region" description="Basic and acidic residues" evidence="1">
    <location>
        <begin position="130"/>
        <end position="140"/>
    </location>
</feature>
<feature type="region of interest" description="Disordered" evidence="1">
    <location>
        <begin position="130"/>
        <end position="174"/>
    </location>
</feature>
<gene>
    <name evidence="3" type="ORF">QYE76_054661</name>
</gene>
<keyword evidence="4" id="KW-1185">Reference proteome</keyword>
<evidence type="ECO:0000259" key="2">
    <source>
        <dbReference type="Pfam" id="PF12274"/>
    </source>
</evidence>
<comment type="caution">
    <text evidence="3">The sequence shown here is derived from an EMBL/GenBank/DDBJ whole genome shotgun (WGS) entry which is preliminary data.</text>
</comment>
<dbReference type="PANTHER" id="PTHR33326">
    <property type="entry name" value="OS05G0543800 PROTEIN"/>
    <property type="match status" value="1"/>
</dbReference>
<proteinExistence type="predicted"/>
<dbReference type="InterPro" id="IPR022059">
    <property type="entry name" value="DUF3615"/>
</dbReference>
<feature type="compositionally biased region" description="Basic residues" evidence="1">
    <location>
        <begin position="45"/>
        <end position="67"/>
    </location>
</feature>
<evidence type="ECO:0000313" key="4">
    <source>
        <dbReference type="Proteomes" id="UP001231189"/>
    </source>
</evidence>
<dbReference type="AlphaFoldDB" id="A0AAD8WL31"/>
<protein>
    <recommendedName>
        <fullName evidence="2">DUF3615 domain-containing protein</fullName>
    </recommendedName>
</protein>
<dbReference type="EMBL" id="JAUUTY010000003">
    <property type="protein sequence ID" value="KAK1666502.1"/>
    <property type="molecule type" value="Genomic_DNA"/>
</dbReference>
<feature type="region of interest" description="Disordered" evidence="1">
    <location>
        <begin position="1"/>
        <end position="112"/>
    </location>
</feature>
<sequence>MRRPGGYGVDHNCPPPSHDIESPAQFSPTDFPSPVRSSVSPGTSSRRRRRRRSASPHSLPYHRRSPHRDRYPDHHQRSRGEGSRSPRLHSSPNRAKQSRLGSGHEDSSSSRRRCRYLDTEWYSAERLHSSSVRDRHDHGARSLSPLRHSPSRMSPDSVDTPLLHDGSKSPTDWPDSPIHCYKHYENNNDGSGITDREYNALVDNFMDAVVENWHEPANFDQAKNKELYRKQTRRFAELALKRYNKNKNNKVKYSLVEAVDGAIFFEGDYFHAHVNFYANASNGPKKNGPKVLVFAELEHVGLRLNAMALRSFHFLDEKKQTVGHRDLDRGPHTSKDRDIHHCYACTDKIKHPEGSGYKAGHFVGVSYYHED</sequence>
<dbReference type="PANTHER" id="PTHR33326:SF45">
    <property type="entry name" value="OS05G0477500 PROTEIN"/>
    <property type="match status" value="1"/>
</dbReference>
<feature type="compositionally biased region" description="Low complexity" evidence="1">
    <location>
        <begin position="32"/>
        <end position="44"/>
    </location>
</feature>
<dbReference type="Proteomes" id="UP001231189">
    <property type="component" value="Unassembled WGS sequence"/>
</dbReference>